<accession>A0AAW1VA01</accession>
<evidence type="ECO:0000313" key="2">
    <source>
        <dbReference type="EMBL" id="KAK9889866.1"/>
    </source>
</evidence>
<name>A0AAW1VA01_9CUCU</name>
<dbReference type="EMBL" id="JARQZJ010000123">
    <property type="protein sequence ID" value="KAK9889866.1"/>
    <property type="molecule type" value="Genomic_DNA"/>
</dbReference>
<evidence type="ECO:0000313" key="3">
    <source>
        <dbReference type="Proteomes" id="UP001431783"/>
    </source>
</evidence>
<comment type="caution">
    <text evidence="2">The sequence shown here is derived from an EMBL/GenBank/DDBJ whole genome shotgun (WGS) entry which is preliminary data.</text>
</comment>
<reference evidence="2 3" key="1">
    <citation type="submission" date="2023-03" db="EMBL/GenBank/DDBJ databases">
        <title>Genome insight into feeding habits of ladybird beetles.</title>
        <authorList>
            <person name="Li H.-S."/>
            <person name="Huang Y.-H."/>
            <person name="Pang H."/>
        </authorList>
    </citation>
    <scope>NUCLEOTIDE SEQUENCE [LARGE SCALE GENOMIC DNA]</scope>
    <source>
        <strain evidence="2">SYSU_2023b</strain>
        <tissue evidence="2">Whole body</tissue>
    </source>
</reference>
<feature type="compositionally biased region" description="Basic and acidic residues" evidence="1">
    <location>
        <begin position="60"/>
        <end position="70"/>
    </location>
</feature>
<protein>
    <submittedName>
        <fullName evidence="2">Uncharacterized protein</fullName>
    </submittedName>
</protein>
<gene>
    <name evidence="2" type="ORF">WA026_007232</name>
</gene>
<keyword evidence="3" id="KW-1185">Reference proteome</keyword>
<dbReference type="Proteomes" id="UP001431783">
    <property type="component" value="Unassembled WGS sequence"/>
</dbReference>
<dbReference type="AlphaFoldDB" id="A0AAW1VA01"/>
<feature type="region of interest" description="Disordered" evidence="1">
    <location>
        <begin position="60"/>
        <end position="80"/>
    </location>
</feature>
<evidence type="ECO:0000256" key="1">
    <source>
        <dbReference type="SAM" id="MobiDB-lite"/>
    </source>
</evidence>
<proteinExistence type="predicted"/>
<sequence>MKQAWNAFHKTNSLFCNKIIDISLRTQLVRYYVFFFLLCGDEAWASGDAQCKKMDSSKEDSVLLEEEHPGSRTHFSGMTGVPDYYSKLLYQRCKSPNVRRPSIEDDRRRRKCIVS</sequence>
<organism evidence="2 3">
    <name type="scientific">Henosepilachna vigintioctopunctata</name>
    <dbReference type="NCBI Taxonomy" id="420089"/>
    <lineage>
        <taxon>Eukaryota</taxon>
        <taxon>Metazoa</taxon>
        <taxon>Ecdysozoa</taxon>
        <taxon>Arthropoda</taxon>
        <taxon>Hexapoda</taxon>
        <taxon>Insecta</taxon>
        <taxon>Pterygota</taxon>
        <taxon>Neoptera</taxon>
        <taxon>Endopterygota</taxon>
        <taxon>Coleoptera</taxon>
        <taxon>Polyphaga</taxon>
        <taxon>Cucujiformia</taxon>
        <taxon>Coccinelloidea</taxon>
        <taxon>Coccinellidae</taxon>
        <taxon>Epilachninae</taxon>
        <taxon>Epilachnini</taxon>
        <taxon>Henosepilachna</taxon>
    </lineage>
</organism>